<dbReference type="GO" id="GO:0051701">
    <property type="term" value="P:biological process involved in interaction with host"/>
    <property type="evidence" value="ECO:0007669"/>
    <property type="project" value="TreeGrafter"/>
</dbReference>
<dbReference type="Gene3D" id="3.30.559.30">
    <property type="entry name" value="Nonribosomal peptide synthetase, condensation domain"/>
    <property type="match status" value="1"/>
</dbReference>
<dbReference type="GO" id="GO:0019432">
    <property type="term" value="P:triglyceride biosynthetic process"/>
    <property type="evidence" value="ECO:0007669"/>
    <property type="project" value="UniProtKB-UniPathway"/>
</dbReference>
<dbReference type="Pfam" id="PF06974">
    <property type="entry name" value="WS_DGAT_C"/>
    <property type="match status" value="1"/>
</dbReference>
<dbReference type="RefSeq" id="WP_184097861.1">
    <property type="nucleotide sequence ID" value="NZ_JACIJH010000005.1"/>
</dbReference>
<keyword evidence="5 11" id="KW-0808">Transferase</keyword>
<keyword evidence="12" id="KW-1185">Reference proteome</keyword>
<dbReference type="InterPro" id="IPR009721">
    <property type="entry name" value="O-acyltransferase_WSD1_C"/>
</dbReference>
<gene>
    <name evidence="11" type="ORF">FHR21_002068</name>
</gene>
<evidence type="ECO:0000256" key="5">
    <source>
        <dbReference type="ARBA" id="ARBA00022679"/>
    </source>
</evidence>
<evidence type="ECO:0000256" key="7">
    <source>
        <dbReference type="ARBA" id="ARBA00023315"/>
    </source>
</evidence>
<dbReference type="InterPro" id="IPR004255">
    <property type="entry name" value="O-acyltransferase_WSD1_N"/>
</dbReference>
<evidence type="ECO:0000256" key="3">
    <source>
        <dbReference type="ARBA" id="ARBA00009587"/>
    </source>
</evidence>
<dbReference type="GO" id="GO:0006071">
    <property type="term" value="P:glycerol metabolic process"/>
    <property type="evidence" value="ECO:0007669"/>
    <property type="project" value="UniProtKB-KW"/>
</dbReference>
<protein>
    <recommendedName>
        <fullName evidence="4">diacylglycerol O-acyltransferase</fullName>
        <ecNumber evidence="4">2.3.1.20</ecNumber>
    </recommendedName>
</protein>
<dbReference type="Gene3D" id="3.30.559.10">
    <property type="entry name" value="Chloramphenicol acetyltransferase-like domain"/>
    <property type="match status" value="1"/>
</dbReference>
<evidence type="ECO:0000256" key="8">
    <source>
        <dbReference type="ARBA" id="ARBA00048109"/>
    </source>
</evidence>
<keyword evidence="7 11" id="KW-0012">Acyltransferase</keyword>
<comment type="caution">
    <text evidence="11">The sequence shown here is derived from an EMBL/GenBank/DDBJ whole genome shotgun (WGS) entry which is preliminary data.</text>
</comment>
<evidence type="ECO:0000256" key="1">
    <source>
        <dbReference type="ARBA" id="ARBA00004771"/>
    </source>
</evidence>
<dbReference type="SUPFAM" id="SSF52777">
    <property type="entry name" value="CoA-dependent acyltransferases"/>
    <property type="match status" value="1"/>
</dbReference>
<feature type="domain" description="O-acyltransferase WSD1 C-terminal" evidence="10">
    <location>
        <begin position="306"/>
        <end position="452"/>
    </location>
</feature>
<name>A0A7W9ES99_9SPHN</name>
<proteinExistence type="inferred from homology"/>
<evidence type="ECO:0000259" key="10">
    <source>
        <dbReference type="Pfam" id="PF06974"/>
    </source>
</evidence>
<evidence type="ECO:0000256" key="2">
    <source>
        <dbReference type="ARBA" id="ARBA00005189"/>
    </source>
</evidence>
<dbReference type="UniPathway" id="UPA00282"/>
<dbReference type="Pfam" id="PF03007">
    <property type="entry name" value="WS_DGAT_cat"/>
    <property type="match status" value="1"/>
</dbReference>
<dbReference type="PANTHER" id="PTHR31650">
    <property type="entry name" value="O-ACYLTRANSFERASE (WSD1-LIKE) FAMILY PROTEIN"/>
    <property type="match status" value="1"/>
</dbReference>
<dbReference type="GO" id="GO:0001666">
    <property type="term" value="P:response to hypoxia"/>
    <property type="evidence" value="ECO:0007669"/>
    <property type="project" value="TreeGrafter"/>
</dbReference>
<accession>A0A7W9ES99</accession>
<dbReference type="GO" id="GO:0071731">
    <property type="term" value="P:response to nitric oxide"/>
    <property type="evidence" value="ECO:0007669"/>
    <property type="project" value="TreeGrafter"/>
</dbReference>
<evidence type="ECO:0000313" key="11">
    <source>
        <dbReference type="EMBL" id="MBB5706711.1"/>
    </source>
</evidence>
<dbReference type="GO" id="GO:0004144">
    <property type="term" value="F:diacylglycerol O-acyltransferase activity"/>
    <property type="evidence" value="ECO:0007669"/>
    <property type="project" value="UniProtKB-EC"/>
</dbReference>
<evidence type="ECO:0000259" key="9">
    <source>
        <dbReference type="Pfam" id="PF03007"/>
    </source>
</evidence>
<evidence type="ECO:0000256" key="4">
    <source>
        <dbReference type="ARBA" id="ARBA00013244"/>
    </source>
</evidence>
<reference evidence="11 12" key="1">
    <citation type="submission" date="2020-08" db="EMBL/GenBank/DDBJ databases">
        <title>Genomic Encyclopedia of Type Strains, Phase IV (KMG-IV): sequencing the most valuable type-strain genomes for metagenomic binning, comparative biology and taxonomic classification.</title>
        <authorList>
            <person name="Goeker M."/>
        </authorList>
    </citation>
    <scope>NUCLEOTIDE SEQUENCE [LARGE SCALE GENOMIC DNA]</scope>
    <source>
        <strain evidence="11 12">DSM 27163</strain>
    </source>
</reference>
<organism evidence="11 12">
    <name type="scientific">Sphingopyxis panaciterrulae</name>
    <dbReference type="NCBI Taxonomy" id="462372"/>
    <lineage>
        <taxon>Bacteria</taxon>
        <taxon>Pseudomonadati</taxon>
        <taxon>Pseudomonadota</taxon>
        <taxon>Alphaproteobacteria</taxon>
        <taxon>Sphingomonadales</taxon>
        <taxon>Sphingomonadaceae</taxon>
        <taxon>Sphingopyxis</taxon>
    </lineage>
</organism>
<dbReference type="Proteomes" id="UP000537161">
    <property type="component" value="Unassembled WGS sequence"/>
</dbReference>
<comment type="similarity">
    <text evidence="3">Belongs to the long-chain O-acyltransferase family.</text>
</comment>
<dbReference type="EMBL" id="JACIJH010000005">
    <property type="protein sequence ID" value="MBB5706711.1"/>
    <property type="molecule type" value="Genomic_DNA"/>
</dbReference>
<comment type="pathway">
    <text evidence="2">Lipid metabolism.</text>
</comment>
<feature type="domain" description="O-acyltransferase WSD1-like N-terminal" evidence="9">
    <location>
        <begin position="16"/>
        <end position="266"/>
    </location>
</feature>
<dbReference type="EC" id="2.3.1.20" evidence="4"/>
<dbReference type="InterPro" id="IPR045034">
    <property type="entry name" value="O-acyltransferase_WSD1-like"/>
</dbReference>
<dbReference type="AlphaFoldDB" id="A0A7W9ES99"/>
<dbReference type="InterPro" id="IPR023213">
    <property type="entry name" value="CAT-like_dom_sf"/>
</dbReference>
<keyword evidence="6" id="KW-0319">Glycerol metabolism</keyword>
<comment type="pathway">
    <text evidence="1">Glycerolipid metabolism; triacylglycerol biosynthesis.</text>
</comment>
<evidence type="ECO:0000256" key="6">
    <source>
        <dbReference type="ARBA" id="ARBA00022798"/>
    </source>
</evidence>
<sequence>MNAADSLQLAPGVRRLRPDDHFMILSETDASPMHVGALILLDVPDDRWADFAAAIRRQFADRLPATPLLARLHQAPDGYDSDVWADIARADLETLVVVESHDGAWSEAELYAAVARLNMRRLDLSGPPFAAHLFERLAGGGSALYLKMHHSVADGIGFQTILGLLSDAAPPATARFVDARLPEPEKWRQRAEARFAAEEGLRTEQSARRKEALAALESFKDERAPTPQLKMSGPTSGERRYATISLPLARVKAVGKAQGATVNDVFLTLASAALRKHLLAIGDLPDTPLVVNSARSYRRDEHGPFGNRIVALHPHLATHLADPIERLRAIQASMAAEMRRTGHDEALLDAAEKPYGARDRRAAFAERMAGGKRLLPGNLTLSNVPGPADARSYAGFRQLHNYPVPIIGSGRFLNITSRRSGGNLDMGVIADAEKVADVGRIAALFVAALDELEGLS</sequence>
<dbReference type="PANTHER" id="PTHR31650:SF1">
    <property type="entry name" value="WAX ESTER SYNTHASE_DIACYLGLYCEROL ACYLTRANSFERASE 4-RELATED"/>
    <property type="match status" value="1"/>
</dbReference>
<comment type="catalytic activity">
    <reaction evidence="8">
        <text>an acyl-CoA + a 1,2-diacyl-sn-glycerol = a triacyl-sn-glycerol + CoA</text>
        <dbReference type="Rhea" id="RHEA:10868"/>
        <dbReference type="ChEBI" id="CHEBI:17815"/>
        <dbReference type="ChEBI" id="CHEBI:57287"/>
        <dbReference type="ChEBI" id="CHEBI:58342"/>
        <dbReference type="ChEBI" id="CHEBI:64615"/>
        <dbReference type="EC" id="2.3.1.20"/>
    </reaction>
</comment>
<dbReference type="GO" id="GO:0005886">
    <property type="term" value="C:plasma membrane"/>
    <property type="evidence" value="ECO:0007669"/>
    <property type="project" value="TreeGrafter"/>
</dbReference>
<evidence type="ECO:0000313" key="12">
    <source>
        <dbReference type="Proteomes" id="UP000537161"/>
    </source>
</evidence>